<evidence type="ECO:0000259" key="2">
    <source>
        <dbReference type="Pfam" id="PF21197"/>
    </source>
</evidence>
<sequence>MTVTRTVASCLTAACLCAVTPSHARDPAETARQLTQEGRVALHSGDRFLALRKFAMAHELQPADPDIQRAMADVLMEMGAPQGAARLLPSSGLGVPARQAAEQVRWATQVNDPDPARHFDATDAAIARLQSLIVQARALQPPDPGLVRRLQGDMVVALRDRERWNDTVMLADELQQTAPLPSYVRQAQADALLALRRPQEALVAYEEVLATDPASRDARVGLFYAQVESEDFASAFATADTLAAQGAPQRRIGVSVVAQPDSDWLDAQVLRAQARRYGDMPTQAWNMLHPLADAAPAAAYLRVEQGEIAAARGWPRLAHEEALIAWSLAPSAPGIQLELAQAEWRRRYWDSADRRVREAAVLRPDNPRVQSMLADIEAHHDAQSLVSFEPRQADGGGRNAPGDGMRGTVRIYSPPLAERWRLLAAAEREVDRPEGEKLTRDRYGAGIEGRWPDVTFELVGWDNRGLLDHGGADASLQWQPDDHWTLHGALQAFSADTPLRAVQAGVRADAAAVGATYAWDDERVASLSLTTMDFTDGNRRWQATLDYAAAVVVRPRLSVLLRPALYASRNSLRDAPYFNPERDASLSLAADVRHLIWRSYERSLRQRLVATVGGYRQSGFGSDIVGGLAYSQTYAHTPRTEWEYGIAWAQNVYDGDAERSWTAFVRLDQRF</sequence>
<evidence type="ECO:0000313" key="4">
    <source>
        <dbReference type="Proteomes" id="UP001321580"/>
    </source>
</evidence>
<dbReference type="RefSeq" id="WP_283213285.1">
    <property type="nucleotide sequence ID" value="NZ_JASGBI010000001.1"/>
</dbReference>
<dbReference type="Pfam" id="PF14559">
    <property type="entry name" value="TPR_19"/>
    <property type="match status" value="1"/>
</dbReference>
<dbReference type="InterPro" id="IPR023870">
    <property type="entry name" value="PGA_export_porin_PgaA"/>
</dbReference>
<evidence type="ECO:0000313" key="3">
    <source>
        <dbReference type="EMBL" id="MDI9239922.1"/>
    </source>
</evidence>
<accession>A0ABT6XIE4</accession>
<dbReference type="SUPFAM" id="SSF48452">
    <property type="entry name" value="TPR-like"/>
    <property type="match status" value="1"/>
</dbReference>
<proteinExistence type="predicted"/>
<dbReference type="EMBL" id="JASGBI010000001">
    <property type="protein sequence ID" value="MDI9239922.1"/>
    <property type="molecule type" value="Genomic_DNA"/>
</dbReference>
<dbReference type="NCBIfam" id="TIGR03939">
    <property type="entry name" value="PGA_TPR_OMP"/>
    <property type="match status" value="1"/>
</dbReference>
<reference evidence="3 4" key="1">
    <citation type="submission" date="2023-05" db="EMBL/GenBank/DDBJ databases">
        <title>Lysobacter sp. strain LF1 Genome sequencing and assembly.</title>
        <authorList>
            <person name="Jung Y."/>
        </authorList>
    </citation>
    <scope>NUCLEOTIDE SEQUENCE [LARGE SCALE GENOMIC DNA]</scope>
    <source>
        <strain evidence="3 4">LF1</strain>
    </source>
</reference>
<feature type="signal peptide" evidence="1">
    <location>
        <begin position="1"/>
        <end position="24"/>
    </location>
</feature>
<dbReference type="Pfam" id="PF21197">
    <property type="entry name" value="PgaA_barrel"/>
    <property type="match status" value="1"/>
</dbReference>
<feature type="domain" description="PgaA membrane beta barrel" evidence="2">
    <location>
        <begin position="408"/>
        <end position="671"/>
    </location>
</feature>
<organism evidence="3 4">
    <name type="scientific">Lysobacter stagni</name>
    <dbReference type="NCBI Taxonomy" id="3045172"/>
    <lineage>
        <taxon>Bacteria</taxon>
        <taxon>Pseudomonadati</taxon>
        <taxon>Pseudomonadota</taxon>
        <taxon>Gammaproteobacteria</taxon>
        <taxon>Lysobacterales</taxon>
        <taxon>Lysobacteraceae</taxon>
        <taxon>Lysobacter</taxon>
    </lineage>
</organism>
<evidence type="ECO:0000256" key="1">
    <source>
        <dbReference type="SAM" id="SignalP"/>
    </source>
</evidence>
<comment type="caution">
    <text evidence="3">The sequence shown here is derived from an EMBL/GenBank/DDBJ whole genome shotgun (WGS) entry which is preliminary data.</text>
</comment>
<keyword evidence="4" id="KW-1185">Reference proteome</keyword>
<gene>
    <name evidence="3" type="primary">pgaA</name>
    <name evidence="3" type="ORF">QLQ15_13500</name>
</gene>
<dbReference type="InterPro" id="IPR011990">
    <property type="entry name" value="TPR-like_helical_dom_sf"/>
</dbReference>
<dbReference type="Gene3D" id="1.25.40.10">
    <property type="entry name" value="Tetratricopeptide repeat domain"/>
    <property type="match status" value="1"/>
</dbReference>
<protein>
    <submittedName>
        <fullName evidence="3">Poly-beta-1,6 N-acetyl-D-glucosamine export porin PgaA</fullName>
    </submittedName>
</protein>
<dbReference type="Proteomes" id="UP001321580">
    <property type="component" value="Unassembled WGS sequence"/>
</dbReference>
<keyword evidence="1" id="KW-0732">Signal</keyword>
<dbReference type="InterPro" id="IPR049003">
    <property type="entry name" value="PgaA_barrel"/>
</dbReference>
<name>A0ABT6XIE4_9GAMM</name>
<feature type="chain" id="PRO_5045250861" evidence="1">
    <location>
        <begin position="25"/>
        <end position="671"/>
    </location>
</feature>